<dbReference type="AlphaFoldDB" id="A0A3B0MRB0"/>
<feature type="signal peptide" evidence="2">
    <location>
        <begin position="1"/>
        <end position="22"/>
    </location>
</feature>
<organism evidence="3">
    <name type="scientific">Theileria annulata</name>
    <dbReference type="NCBI Taxonomy" id="5874"/>
    <lineage>
        <taxon>Eukaryota</taxon>
        <taxon>Sar</taxon>
        <taxon>Alveolata</taxon>
        <taxon>Apicomplexa</taxon>
        <taxon>Aconoidasida</taxon>
        <taxon>Piroplasmida</taxon>
        <taxon>Theileriidae</taxon>
        <taxon>Theileria</taxon>
    </lineage>
</organism>
<feature type="region of interest" description="Disordered" evidence="1">
    <location>
        <begin position="368"/>
        <end position="388"/>
    </location>
</feature>
<evidence type="ECO:0008006" key="5">
    <source>
        <dbReference type="Google" id="ProtNLM"/>
    </source>
</evidence>
<feature type="chain" id="PRO_5036076010" description="RAP domain-containing protein" evidence="2">
    <location>
        <begin position="23"/>
        <end position="1210"/>
    </location>
</feature>
<dbReference type="EMBL" id="UIVT01000003">
    <property type="protein sequence ID" value="SVP93478.1"/>
    <property type="molecule type" value="Genomic_DNA"/>
</dbReference>
<evidence type="ECO:0000313" key="3">
    <source>
        <dbReference type="EMBL" id="SVP92673.1"/>
    </source>
</evidence>
<gene>
    <name evidence="4" type="ORF">TAT_000247100</name>
    <name evidence="3" type="ORF">TAV_000247100</name>
</gene>
<reference evidence="3" key="1">
    <citation type="submission" date="2018-07" db="EMBL/GenBank/DDBJ databases">
        <authorList>
            <person name="Quirk P.G."/>
            <person name="Krulwich T.A."/>
        </authorList>
    </citation>
    <scope>NUCLEOTIDE SEQUENCE</scope>
    <source>
        <strain evidence="3">Anand</strain>
    </source>
</reference>
<dbReference type="EMBL" id="UIVS01000003">
    <property type="protein sequence ID" value="SVP92673.1"/>
    <property type="molecule type" value="Genomic_DNA"/>
</dbReference>
<keyword evidence="2" id="KW-0732">Signal</keyword>
<evidence type="ECO:0000256" key="1">
    <source>
        <dbReference type="SAM" id="MobiDB-lite"/>
    </source>
</evidence>
<dbReference type="VEuPathDB" id="PiroplasmaDB:TA03995"/>
<name>A0A3B0MRB0_THEAN</name>
<protein>
    <recommendedName>
        <fullName evidence="5">RAP domain-containing protein</fullName>
    </recommendedName>
</protein>
<sequence>MKVNKMFILPWLIITLFFNSNSLPFNKSNLTHLDSLYFKHNKRHKILINKMSYIPNIPQYKTVNNFNPIHIYTFNSIAHDYKSHHGHNETKVYNSFNPNDTSSNNSLYKDVKTINFESSRLNSNSDDNLNREKISKAVNKISIRSKMARNSPIIEWSFRDKDKMGDNVSEYEKLMSEIEKLSKSKEKTDKDLYSFIQKNFKESIYDPELNLTSHEVRKSLKTQFFNRDLQNKEWIKYMKKLRMKQTKKLEYSGKIPNIRDPVEVNLETKAKEDSCGFKYPIEGSPEEIISDPNVYRFWGKTPLSQVQTTHTIGHCTGKLEKKDLKREDIITSKSPMHEQKLIKLLKSIRETNFKSKMDDIIKKISPDSKSKKKSKLPSLNQNDQKETVSHHDYRYKNIEFGNYYEEFKNDFLSADKYNQERILNLLSPYNPWEEYIKLRNLKSTLPPIGINYKVNLKNIKVSFKTNESLSENTINEFLKEYLHYFLILKTDEVLFEEFKNAKFLHDILKYFDISYPIKVKEIKELPDLEDHFFKIYFPDLCPDGFPKPPPEPEFQLTMGNQEDLMALNDKLTGKTNSYHRVNMVSCLMALAKCYPLVRRYTSDIFTDQRIKTILDTLEKGLTLEMQRLEYGISDIEVNNMEKKTLCEIDGTYLSALTDVLVQWNITSRVENILDLTLLITLKRLNDIEGKHLVNIVRNISYLTTLPESVFSAFLSKIFDFVHEKLKFSLVNKVEWMELEDALKFLSLMSNFKSLVTPQFMKTFVQLYKDSIVDFGKDFRKSYQALNFKDKKMEDPEIFSLETRKSQIFPLVSCLQHSGLTEYMYLVDETTKVLTSEDFELNPTASISVLETFSDSDEFQSRVIARTKNSLMRNKYNMGPDRILKVLRAFTEGVKSERLIPDSLFFCTMIKYFCLLKNPDSEYLIDACIVTDEFSPYLSRIQLHRIFDDLTKTPLYFNFLTRLGLQGEFLEYPIATVAKVLYYSSKNKVIVQKNWETFYRMITIFKHILSMKDIMLILDALIITHFTKADELLEILCKRVCNLIEVTDVEPKRVFEVMKKCMELDYPPVTLLRFYAYWNMYHVQGADHVEILLDGPKKYDVDFRGWKRPASLEKNRECINLHHNMYYEVKMDGSRAHVPHSLRYSMQRPLKKPRKFENIEKKQVDKDILKTLMSMARRVEEMEHKFSETDQRLIDTMERVTSGKNELNLNF</sequence>
<proteinExistence type="predicted"/>
<evidence type="ECO:0000313" key="4">
    <source>
        <dbReference type="EMBL" id="SVP93478.1"/>
    </source>
</evidence>
<evidence type="ECO:0000256" key="2">
    <source>
        <dbReference type="SAM" id="SignalP"/>
    </source>
</evidence>
<accession>A0A3B0MRB0</accession>